<feature type="transmembrane region" description="Helical" evidence="5">
    <location>
        <begin position="44"/>
        <end position="62"/>
    </location>
</feature>
<dbReference type="InterPro" id="IPR051533">
    <property type="entry name" value="WaaL-like"/>
</dbReference>
<protein>
    <recommendedName>
        <fullName evidence="6">O-antigen ligase-related domain-containing protein</fullName>
    </recommendedName>
</protein>
<feature type="transmembrane region" description="Helical" evidence="5">
    <location>
        <begin position="206"/>
        <end position="228"/>
    </location>
</feature>
<feature type="transmembrane region" description="Helical" evidence="5">
    <location>
        <begin position="103"/>
        <end position="121"/>
    </location>
</feature>
<evidence type="ECO:0000313" key="7">
    <source>
        <dbReference type="EMBL" id="EPD12825.1"/>
    </source>
</evidence>
<feature type="transmembrane region" description="Helical" evidence="5">
    <location>
        <begin position="127"/>
        <end position="147"/>
    </location>
</feature>
<evidence type="ECO:0000313" key="8">
    <source>
        <dbReference type="Proteomes" id="UP000015462"/>
    </source>
</evidence>
<dbReference type="InterPro" id="IPR007016">
    <property type="entry name" value="O-antigen_ligase-rel_domated"/>
</dbReference>
<evidence type="ECO:0000256" key="5">
    <source>
        <dbReference type="SAM" id="Phobius"/>
    </source>
</evidence>
<reference evidence="7 8" key="1">
    <citation type="journal article" date="2013" name="Genome Announc.">
        <title>Genome Sequence of the Pyrene- and Fluoranthene-Degrading Bacterium Cycloclasticus sp. Strain PY97M.</title>
        <authorList>
            <person name="Cui Z."/>
            <person name="Xu G."/>
            <person name="Li Q."/>
            <person name="Gao W."/>
            <person name="Zheng L."/>
        </authorList>
    </citation>
    <scope>NUCLEOTIDE SEQUENCE [LARGE SCALE GENOMIC DNA]</scope>
    <source>
        <strain evidence="7 8">PY97M</strain>
    </source>
</reference>
<keyword evidence="8" id="KW-1185">Reference proteome</keyword>
<name>A0AB33Z0F5_9GAMM</name>
<feature type="transmembrane region" description="Helical" evidence="5">
    <location>
        <begin position="17"/>
        <end position="37"/>
    </location>
</feature>
<accession>A0AB33Z0F5</accession>
<dbReference type="PANTHER" id="PTHR37422:SF13">
    <property type="entry name" value="LIPOPOLYSACCHARIDE BIOSYNTHESIS PROTEIN PA4999-RELATED"/>
    <property type="match status" value="1"/>
</dbReference>
<evidence type="ECO:0000256" key="1">
    <source>
        <dbReference type="ARBA" id="ARBA00004141"/>
    </source>
</evidence>
<feature type="transmembrane region" description="Helical" evidence="5">
    <location>
        <begin position="235"/>
        <end position="254"/>
    </location>
</feature>
<dbReference type="PANTHER" id="PTHR37422">
    <property type="entry name" value="TEICHURONIC ACID BIOSYNTHESIS PROTEIN TUAE"/>
    <property type="match status" value="1"/>
</dbReference>
<dbReference type="Proteomes" id="UP000015462">
    <property type="component" value="Unassembled WGS sequence"/>
</dbReference>
<organism evidence="7 8">
    <name type="scientific">Cycloclasticus pugetii</name>
    <dbReference type="NCBI Taxonomy" id="34068"/>
    <lineage>
        <taxon>Bacteria</taxon>
        <taxon>Pseudomonadati</taxon>
        <taxon>Pseudomonadota</taxon>
        <taxon>Gammaproteobacteria</taxon>
        <taxon>Thiotrichales</taxon>
        <taxon>Piscirickettsiaceae</taxon>
        <taxon>Cycloclasticus</taxon>
    </lineage>
</organism>
<evidence type="ECO:0000256" key="4">
    <source>
        <dbReference type="ARBA" id="ARBA00023136"/>
    </source>
</evidence>
<evidence type="ECO:0000256" key="3">
    <source>
        <dbReference type="ARBA" id="ARBA00022989"/>
    </source>
</evidence>
<proteinExistence type="predicted"/>
<evidence type="ECO:0000259" key="6">
    <source>
        <dbReference type="Pfam" id="PF04932"/>
    </source>
</evidence>
<evidence type="ECO:0000256" key="2">
    <source>
        <dbReference type="ARBA" id="ARBA00022692"/>
    </source>
</evidence>
<feature type="transmembrane region" description="Helical" evidence="5">
    <location>
        <begin position="307"/>
        <end position="332"/>
    </location>
</feature>
<dbReference type="AlphaFoldDB" id="A0AB33Z0F5"/>
<feature type="transmembrane region" description="Helical" evidence="5">
    <location>
        <begin position="74"/>
        <end position="91"/>
    </location>
</feature>
<feature type="transmembrane region" description="Helical" evidence="5">
    <location>
        <begin position="168"/>
        <end position="186"/>
    </location>
</feature>
<dbReference type="EMBL" id="ASHL01000006">
    <property type="protein sequence ID" value="EPD12825.1"/>
    <property type="molecule type" value="Genomic_DNA"/>
</dbReference>
<dbReference type="Pfam" id="PF04932">
    <property type="entry name" value="Wzy_C"/>
    <property type="match status" value="1"/>
</dbReference>
<dbReference type="RefSeq" id="WP_016390596.1">
    <property type="nucleotide sequence ID" value="NZ_KE646808.1"/>
</dbReference>
<comment type="subcellular location">
    <subcellularLocation>
        <location evidence="1">Membrane</location>
        <topology evidence="1">Multi-pass membrane protein</topology>
    </subcellularLocation>
</comment>
<comment type="caution">
    <text evidence="7">The sequence shown here is derived from an EMBL/GenBank/DDBJ whole genome shotgun (WGS) entry which is preliminary data.</text>
</comment>
<keyword evidence="2 5" id="KW-0812">Transmembrane</keyword>
<dbReference type="GO" id="GO:0016020">
    <property type="term" value="C:membrane"/>
    <property type="evidence" value="ECO:0007669"/>
    <property type="project" value="UniProtKB-SubCell"/>
</dbReference>
<keyword evidence="4 5" id="KW-0472">Membrane</keyword>
<feature type="domain" description="O-antigen ligase-related" evidence="6">
    <location>
        <begin position="202"/>
        <end position="323"/>
    </location>
</feature>
<sequence>MQEEQVNKLGTAGFQRFVLKAAPYGVLLFIFFMYAAPTSKLANIGFYLVVLLPMVLAAPLLIKDTEYVSYIRPFIIIITAWLLLMVIGLDAEWGMFGKKLRHAFYVLVFISAIYFTLSSRLVSVNKIIAYIFWLTVAYSIVSMAIYYGWYGRSFSARLIPVLRLDSPIFVADILSVFGVSLIYLMFQKESYLQVLVTLAVILSLQYFYNARSALVGLCFGLFIMLFLSNVKHKKVILLVTFILLVSYVAVSAYYGNLLNRGVSYRIDIWLSGIEKALDCNLWFGCGFGDDRGVVIDDGLVFQHAHNIFIVHLINTGIVGALGLLIPLAYILVKGWQVKSAMSFGLFAGIITLFFDGNELITNPDALWLIFWLPVAQVYWQIKLNEEKLLGHSYKSALQT</sequence>
<keyword evidence="3 5" id="KW-1133">Transmembrane helix</keyword>
<gene>
    <name evidence="7" type="ORF">L196_08146</name>
</gene>